<dbReference type="EMBL" id="CP001744">
    <property type="protein sequence ID" value="ADG69302.1"/>
    <property type="molecule type" value="Genomic_DNA"/>
</dbReference>
<dbReference type="RefSeq" id="WP_013111733.1">
    <property type="nucleotide sequence ID" value="NC_014148.1"/>
</dbReference>
<protein>
    <submittedName>
        <fullName evidence="1">Uncharacterized protein</fullName>
    </submittedName>
</protein>
<keyword evidence="2" id="KW-1185">Reference proteome</keyword>
<evidence type="ECO:0000313" key="1">
    <source>
        <dbReference type="EMBL" id="ADG69302.1"/>
    </source>
</evidence>
<name>D5SV16_PLAL2</name>
<dbReference type="Proteomes" id="UP000002220">
    <property type="component" value="Chromosome"/>
</dbReference>
<accession>D5SV16</accession>
<reference evidence="1 2" key="1">
    <citation type="journal article" date="2010" name="Stand. Genomic Sci.">
        <title>Complete genome sequence of Planctomyces limnophilus type strain (Mu 290).</title>
        <authorList>
            <person name="Labutti K."/>
            <person name="Sikorski J."/>
            <person name="Schneider S."/>
            <person name="Nolan M."/>
            <person name="Lucas S."/>
            <person name="Glavina Del Rio T."/>
            <person name="Tice H."/>
            <person name="Cheng J.F."/>
            <person name="Goodwin L."/>
            <person name="Pitluck S."/>
            <person name="Liolios K."/>
            <person name="Ivanova N."/>
            <person name="Mavromatis K."/>
            <person name="Mikhailova N."/>
            <person name="Pati A."/>
            <person name="Chen A."/>
            <person name="Palaniappan K."/>
            <person name="Land M."/>
            <person name="Hauser L."/>
            <person name="Chang Y.J."/>
            <person name="Jeffries C.D."/>
            <person name="Tindall B.J."/>
            <person name="Rohde M."/>
            <person name="Goker M."/>
            <person name="Woyke T."/>
            <person name="Bristow J."/>
            <person name="Eisen J.A."/>
            <person name="Markowitz V."/>
            <person name="Hugenholtz P."/>
            <person name="Kyrpides N.C."/>
            <person name="Klenk H.P."/>
            <person name="Lapidus A."/>
        </authorList>
    </citation>
    <scope>NUCLEOTIDE SEQUENCE [LARGE SCALE GENOMIC DNA]</scope>
    <source>
        <strain evidence="2">ATCC 43296 / DSM 3776 / IFAM 1008 / Mu 290</strain>
    </source>
</reference>
<dbReference type="HOGENOM" id="CLU_1833350_0_0_0"/>
<sequence>MYLKIFCALELPLMGMRLTKETNSESFEHDSENVYEWMWLTLKNLPFALNVSREHGWAGIDDETESTATTEGLNTLVKPGPVYFFGWDRSTDSYIDELPDWLPQVVADRLDMDVFVYNGRRSVEIPDCVPAAIIRPHQKR</sequence>
<proteinExistence type="predicted"/>
<dbReference type="KEGG" id="plm:Plim_3489"/>
<evidence type="ECO:0000313" key="2">
    <source>
        <dbReference type="Proteomes" id="UP000002220"/>
    </source>
</evidence>
<organism evidence="1 2">
    <name type="scientific">Planctopirus limnophila (strain ATCC 43296 / DSM 3776 / IFAM 1008 / Mu 290)</name>
    <name type="common">Planctomyces limnophilus</name>
    <dbReference type="NCBI Taxonomy" id="521674"/>
    <lineage>
        <taxon>Bacteria</taxon>
        <taxon>Pseudomonadati</taxon>
        <taxon>Planctomycetota</taxon>
        <taxon>Planctomycetia</taxon>
        <taxon>Planctomycetales</taxon>
        <taxon>Planctomycetaceae</taxon>
        <taxon>Planctopirus</taxon>
    </lineage>
</organism>
<dbReference type="OrthoDB" id="1163467at2"/>
<dbReference type="AlphaFoldDB" id="D5SV16"/>
<gene>
    <name evidence="1" type="ordered locus">Plim_3489</name>
</gene>
<dbReference type="STRING" id="521674.Plim_3489"/>